<accession>A0A1Z4VR61</accession>
<dbReference type="Proteomes" id="UP000218765">
    <property type="component" value="Chromosome"/>
</dbReference>
<gene>
    <name evidence="3" type="ORF">FOKN1_1296</name>
</gene>
<organism evidence="3 4">
    <name type="scientific">Thiohalobacter thiocyanaticus</name>
    <dbReference type="NCBI Taxonomy" id="585455"/>
    <lineage>
        <taxon>Bacteria</taxon>
        <taxon>Pseudomonadati</taxon>
        <taxon>Pseudomonadota</taxon>
        <taxon>Gammaproteobacteria</taxon>
        <taxon>Thiohalobacterales</taxon>
        <taxon>Thiohalobacteraceae</taxon>
        <taxon>Thiohalobacter</taxon>
    </lineage>
</organism>
<evidence type="ECO:0000313" key="4">
    <source>
        <dbReference type="Proteomes" id="UP000218765"/>
    </source>
</evidence>
<dbReference type="RefSeq" id="WP_172844266.1">
    <property type="nucleotide sequence ID" value="NZ_AP018052.1"/>
</dbReference>
<feature type="signal peptide" evidence="2">
    <location>
        <begin position="1"/>
        <end position="21"/>
    </location>
</feature>
<dbReference type="Pfam" id="PF20531">
    <property type="entry name" value="DUF6746"/>
    <property type="match status" value="1"/>
</dbReference>
<feature type="coiled-coil region" evidence="1">
    <location>
        <begin position="71"/>
        <end position="101"/>
    </location>
</feature>
<dbReference type="KEGG" id="ttc:FOKN1_1296"/>
<dbReference type="AlphaFoldDB" id="A0A1Z4VR61"/>
<evidence type="ECO:0000256" key="2">
    <source>
        <dbReference type="SAM" id="SignalP"/>
    </source>
</evidence>
<dbReference type="InterPro" id="IPR046634">
    <property type="entry name" value="DUF6746"/>
</dbReference>
<keyword evidence="1" id="KW-0175">Coiled coil</keyword>
<keyword evidence="2" id="KW-0732">Signal</keyword>
<feature type="chain" id="PRO_5012057476" evidence="2">
    <location>
        <begin position="22"/>
        <end position="123"/>
    </location>
</feature>
<proteinExistence type="predicted"/>
<evidence type="ECO:0000313" key="3">
    <source>
        <dbReference type="EMBL" id="BAZ93694.1"/>
    </source>
</evidence>
<keyword evidence="4" id="KW-1185">Reference proteome</keyword>
<name>A0A1Z4VR61_9GAMM</name>
<protein>
    <submittedName>
        <fullName evidence="3">Transposase and inactivated derivatives</fullName>
    </submittedName>
</protein>
<reference evidence="3 4" key="1">
    <citation type="submission" date="2017-05" db="EMBL/GenBank/DDBJ databases">
        <title>Thiocyanate degradation by Thiohalobacter thiocyanaticus FOKN1.</title>
        <authorList>
            <person name="Oshiki M."/>
            <person name="Fukushima T."/>
            <person name="Kawano S."/>
            <person name="Nakagawa J."/>
        </authorList>
    </citation>
    <scope>NUCLEOTIDE SEQUENCE [LARGE SCALE GENOMIC DNA]</scope>
    <source>
        <strain evidence="3 4">FOKN1</strain>
    </source>
</reference>
<evidence type="ECO:0000256" key="1">
    <source>
        <dbReference type="SAM" id="Coils"/>
    </source>
</evidence>
<dbReference type="EMBL" id="AP018052">
    <property type="protein sequence ID" value="BAZ93694.1"/>
    <property type="molecule type" value="Genomic_DNA"/>
</dbReference>
<sequence>MKTLKMAVLFSALAVSVPAFADDRPGHYEGEPAETLEQAVANFSEYNRRLETILGQGELSSRDLHEIHQITYTLENALERLEEEVEELAEVLEEVHLASENADAETVQSKGRDYLETSRQIIK</sequence>